<protein>
    <recommendedName>
        <fullName evidence="16">Lin-28 homolog B (C. elegans)</fullName>
    </recommendedName>
</protein>
<dbReference type="Pfam" id="PF00313">
    <property type="entry name" value="CSD"/>
    <property type="match status" value="1"/>
</dbReference>
<dbReference type="GeneTree" id="ENSGT00940000153295"/>
<dbReference type="InterPro" id="IPR054081">
    <property type="entry name" value="Lin-28A-like_Znf-CCHC_2"/>
</dbReference>
<evidence type="ECO:0000256" key="8">
    <source>
        <dbReference type="ARBA" id="ARBA00023158"/>
    </source>
</evidence>
<dbReference type="PROSITE" id="PS51857">
    <property type="entry name" value="CSD_2"/>
    <property type="match status" value="1"/>
</dbReference>
<dbReference type="GO" id="GO:0031054">
    <property type="term" value="P:pre-miRNA processing"/>
    <property type="evidence" value="ECO:0007669"/>
    <property type="project" value="TreeGrafter"/>
</dbReference>
<dbReference type="SMART" id="SM00357">
    <property type="entry name" value="CSP"/>
    <property type="match status" value="1"/>
</dbReference>
<evidence type="ECO:0000256" key="2">
    <source>
        <dbReference type="ARBA" id="ARBA00008840"/>
    </source>
</evidence>
<keyword evidence="3" id="KW-0479">Metal-binding</keyword>
<keyword evidence="9" id="KW-0539">Nucleus</keyword>
<evidence type="ECO:0000256" key="7">
    <source>
        <dbReference type="ARBA" id="ARBA00022884"/>
    </source>
</evidence>
<accession>A0A8C5ARD7</accession>
<evidence type="ECO:0008006" key="16">
    <source>
        <dbReference type="Google" id="ProtNLM"/>
    </source>
</evidence>
<keyword evidence="7" id="KW-0694">RNA-binding</keyword>
<name>A0A8C5ARD7_GADMO</name>
<keyword evidence="8" id="KW-0943">RNA-mediated gene silencing</keyword>
<dbReference type="GO" id="GO:0008270">
    <property type="term" value="F:zinc ion binding"/>
    <property type="evidence" value="ECO:0007669"/>
    <property type="project" value="UniProtKB-KW"/>
</dbReference>
<dbReference type="InterPro" id="IPR051373">
    <property type="entry name" value="Lin-28_RNA-binding"/>
</dbReference>
<evidence type="ECO:0000313" key="14">
    <source>
        <dbReference type="Ensembl" id="ENSGMOP00000033515.1"/>
    </source>
</evidence>
<dbReference type="Pfam" id="PF21890">
    <property type="entry name" value="Lin-28A-like_zf-CCHC_2"/>
    <property type="match status" value="1"/>
</dbReference>
<dbReference type="GO" id="GO:0003729">
    <property type="term" value="F:mRNA binding"/>
    <property type="evidence" value="ECO:0007669"/>
    <property type="project" value="TreeGrafter"/>
</dbReference>
<dbReference type="Gene3D" id="2.40.50.140">
    <property type="entry name" value="Nucleic acid-binding proteins"/>
    <property type="match status" value="1"/>
</dbReference>
<dbReference type="InterPro" id="IPR002059">
    <property type="entry name" value="CSP_DNA-bd"/>
</dbReference>
<dbReference type="CDD" id="cd04458">
    <property type="entry name" value="CSP_CDS"/>
    <property type="match status" value="1"/>
</dbReference>
<evidence type="ECO:0000256" key="1">
    <source>
        <dbReference type="ARBA" id="ARBA00004604"/>
    </source>
</evidence>
<evidence type="ECO:0000259" key="12">
    <source>
        <dbReference type="PROSITE" id="PS50158"/>
    </source>
</evidence>
<reference evidence="14" key="1">
    <citation type="submission" date="2025-08" db="UniProtKB">
        <authorList>
            <consortium name="Ensembl"/>
        </authorList>
    </citation>
    <scope>IDENTIFICATION</scope>
</reference>
<evidence type="ECO:0000256" key="9">
    <source>
        <dbReference type="ARBA" id="ARBA00023242"/>
    </source>
</evidence>
<dbReference type="GO" id="GO:0005730">
    <property type="term" value="C:nucleolus"/>
    <property type="evidence" value="ECO:0007669"/>
    <property type="project" value="UniProtKB-SubCell"/>
</dbReference>
<keyword evidence="4" id="KW-0677">Repeat</keyword>
<proteinExistence type="inferred from homology"/>
<evidence type="ECO:0000256" key="4">
    <source>
        <dbReference type="ARBA" id="ARBA00022737"/>
    </source>
</evidence>
<dbReference type="SMART" id="SM00343">
    <property type="entry name" value="ZnF_C2HC"/>
    <property type="match status" value="2"/>
</dbReference>
<dbReference type="InterPro" id="IPR011129">
    <property type="entry name" value="CSD"/>
</dbReference>
<evidence type="ECO:0000313" key="15">
    <source>
        <dbReference type="Proteomes" id="UP000694546"/>
    </source>
</evidence>
<feature type="region of interest" description="Disordered" evidence="11">
    <location>
        <begin position="243"/>
        <end position="276"/>
    </location>
</feature>
<dbReference type="SUPFAM" id="SSF57756">
    <property type="entry name" value="Retrovirus zinc finger-like domains"/>
    <property type="match status" value="1"/>
</dbReference>
<dbReference type="PROSITE" id="PS50158">
    <property type="entry name" value="ZF_CCHC"/>
    <property type="match status" value="1"/>
</dbReference>
<comment type="similarity">
    <text evidence="2">Belongs to the lin-28 family.</text>
</comment>
<evidence type="ECO:0000256" key="6">
    <source>
        <dbReference type="ARBA" id="ARBA00022833"/>
    </source>
</evidence>
<keyword evidence="5 10" id="KW-0863">Zinc-finger</keyword>
<dbReference type="InterPro" id="IPR012340">
    <property type="entry name" value="NA-bd_OB-fold"/>
</dbReference>
<feature type="domain" description="CSD" evidence="13">
    <location>
        <begin position="103"/>
        <end position="175"/>
    </location>
</feature>
<sequence>MRLTQDASLNTTGVNLFFFNNAIHVGDGWDPPWSKWRSIKCGELRAQREIPFLFSLTNLNPKPNFSNLPFFFCLLAGGAGKGVGEDPDKSPERGERGGPQSVSGAGFCKWFNVRMGFGFISMTSSEGSLVEPPLDVFVHQSKLVMDGFRSLKEGEQVEFTYKKSSKGLESLRVTGPGGGPCAGSERRPKGKVLLQKRKPKGDRCYNCGGLDHHAKECGLPPQPKKCHYCQSIAHMVALCPHKAAAPAPGSQDEHASTSAPPSAKDTAGPSPSSTTSQLGKQIGRFLLFFLFMYSILLFEQEKCMTFP</sequence>
<evidence type="ECO:0000256" key="11">
    <source>
        <dbReference type="SAM" id="MobiDB-lite"/>
    </source>
</evidence>
<dbReference type="PANTHER" id="PTHR46109">
    <property type="entry name" value="PROTEIN LIN-28"/>
    <property type="match status" value="1"/>
</dbReference>
<evidence type="ECO:0000259" key="13">
    <source>
        <dbReference type="PROSITE" id="PS51857"/>
    </source>
</evidence>
<evidence type="ECO:0000256" key="10">
    <source>
        <dbReference type="PROSITE-ProRule" id="PRU00047"/>
    </source>
</evidence>
<dbReference type="FunFam" id="2.40.50.140:FF:000087">
    <property type="entry name" value="Protein lin-28 homolog B"/>
    <property type="match status" value="1"/>
</dbReference>
<dbReference type="AlphaFoldDB" id="A0A8C5ARD7"/>
<feature type="region of interest" description="Disordered" evidence="11">
    <location>
        <begin position="170"/>
        <end position="189"/>
    </location>
</feature>
<dbReference type="PRINTS" id="PR00050">
    <property type="entry name" value="COLDSHOCK"/>
</dbReference>
<dbReference type="Proteomes" id="UP000694546">
    <property type="component" value="Chromosome 21"/>
</dbReference>
<keyword evidence="6" id="KW-0862">Zinc</keyword>
<dbReference type="Gene3D" id="4.10.60.10">
    <property type="entry name" value="Zinc finger, CCHC-type"/>
    <property type="match status" value="1"/>
</dbReference>
<keyword evidence="15" id="KW-1185">Reference proteome</keyword>
<dbReference type="Ensembl" id="ENSGMOT00000038626.1">
    <property type="protein sequence ID" value="ENSGMOP00000033515.1"/>
    <property type="gene ID" value="ENSGMOG00000010704.2"/>
</dbReference>
<comment type="subcellular location">
    <subcellularLocation>
        <location evidence="1">Nucleus</location>
        <location evidence="1">Nucleolus</location>
    </subcellularLocation>
</comment>
<reference evidence="14" key="2">
    <citation type="submission" date="2025-09" db="UniProtKB">
        <authorList>
            <consortium name="Ensembl"/>
        </authorList>
    </citation>
    <scope>IDENTIFICATION</scope>
</reference>
<evidence type="ECO:0000256" key="5">
    <source>
        <dbReference type="ARBA" id="ARBA00022771"/>
    </source>
</evidence>
<organism evidence="14 15">
    <name type="scientific">Gadus morhua</name>
    <name type="common">Atlantic cod</name>
    <dbReference type="NCBI Taxonomy" id="8049"/>
    <lineage>
        <taxon>Eukaryota</taxon>
        <taxon>Metazoa</taxon>
        <taxon>Chordata</taxon>
        <taxon>Craniata</taxon>
        <taxon>Vertebrata</taxon>
        <taxon>Euteleostomi</taxon>
        <taxon>Actinopterygii</taxon>
        <taxon>Neopterygii</taxon>
        <taxon>Teleostei</taxon>
        <taxon>Neoteleostei</taxon>
        <taxon>Acanthomorphata</taxon>
        <taxon>Zeiogadaria</taxon>
        <taxon>Gadariae</taxon>
        <taxon>Gadiformes</taxon>
        <taxon>Gadoidei</taxon>
        <taxon>Gadidae</taxon>
        <taxon>Gadus</taxon>
    </lineage>
</organism>
<feature type="domain" description="CCHC-type" evidence="12">
    <location>
        <begin position="203"/>
        <end position="217"/>
    </location>
</feature>
<dbReference type="GO" id="GO:0005737">
    <property type="term" value="C:cytoplasm"/>
    <property type="evidence" value="ECO:0007669"/>
    <property type="project" value="TreeGrafter"/>
</dbReference>
<dbReference type="InterPro" id="IPR036875">
    <property type="entry name" value="Znf_CCHC_sf"/>
</dbReference>
<dbReference type="FunFam" id="4.10.60.10:FF:000007">
    <property type="entry name" value="Protein lin-28 homolog A"/>
    <property type="match status" value="1"/>
</dbReference>
<dbReference type="InterPro" id="IPR001878">
    <property type="entry name" value="Znf_CCHC"/>
</dbReference>
<dbReference type="PANTHER" id="PTHR46109:SF3">
    <property type="entry name" value="PROTEIN LIN-28 HOMOLOG B"/>
    <property type="match status" value="1"/>
</dbReference>
<dbReference type="SUPFAM" id="SSF50249">
    <property type="entry name" value="Nucleic acid-binding proteins"/>
    <property type="match status" value="1"/>
</dbReference>
<evidence type="ECO:0000256" key="3">
    <source>
        <dbReference type="ARBA" id="ARBA00022723"/>
    </source>
</evidence>